<evidence type="ECO:0000313" key="2">
    <source>
        <dbReference type="Proteomes" id="UP000017559"/>
    </source>
</evidence>
<name>V2WC47_MONRO</name>
<proteinExistence type="predicted"/>
<sequence length="223" mass="25198">MKHDFIPRIRNPFGRQDPGDTSTTIFTFSFKLLSVVITKGACSAIHPALPVWGYPFKPTHWINTNALVTGNHCLTCSYRPVLHSGVVGPNAQERPPLVLETAWIVLGRMQRILSLVRKMHHQSYIRRRARELDTTNPSGIDLIEENPRSVENAQNALRMRTQCLTKFARFKPSAPVPFVSQRIRSPSSKGGYINGRLNLPIDTQASMEQEEEIMACLLLRKTP</sequence>
<accession>V2WC47</accession>
<reference evidence="1 2" key="1">
    <citation type="journal article" date="2014" name="BMC Genomics">
        <title>Genome and secretome analysis of the hemibiotrophic fungal pathogen, Moniliophthora roreri, which causes frosty pod rot disease of cacao: mechanisms of the biotrophic and necrotrophic phases.</title>
        <authorList>
            <person name="Meinhardt L.W."/>
            <person name="Costa G.G.L."/>
            <person name="Thomazella D.P.T."/>
            <person name="Teixeira P.J.P.L."/>
            <person name="Carazzolle M.F."/>
            <person name="Schuster S.C."/>
            <person name="Carlson J.E."/>
            <person name="Guiltinan M.J."/>
            <person name="Mieczkowski P."/>
            <person name="Farmer A."/>
            <person name="Ramaraj T."/>
            <person name="Crozier J."/>
            <person name="Davis R.E."/>
            <person name="Shao J."/>
            <person name="Melnick R.L."/>
            <person name="Pereira G.A.G."/>
            <person name="Bailey B.A."/>
        </authorList>
    </citation>
    <scope>NUCLEOTIDE SEQUENCE [LARGE SCALE GENOMIC DNA]</scope>
    <source>
        <strain evidence="1 2">MCA 2997</strain>
    </source>
</reference>
<gene>
    <name evidence="1" type="ORF">Moror_11070</name>
</gene>
<keyword evidence="2" id="KW-1185">Reference proteome</keyword>
<organism evidence="1 2">
    <name type="scientific">Moniliophthora roreri (strain MCA 2997)</name>
    <name type="common">Cocoa frosty pod rot fungus</name>
    <name type="synonym">Crinipellis roreri</name>
    <dbReference type="NCBI Taxonomy" id="1381753"/>
    <lineage>
        <taxon>Eukaryota</taxon>
        <taxon>Fungi</taxon>
        <taxon>Dikarya</taxon>
        <taxon>Basidiomycota</taxon>
        <taxon>Agaricomycotina</taxon>
        <taxon>Agaricomycetes</taxon>
        <taxon>Agaricomycetidae</taxon>
        <taxon>Agaricales</taxon>
        <taxon>Marasmiineae</taxon>
        <taxon>Marasmiaceae</taxon>
        <taxon>Moniliophthora</taxon>
    </lineage>
</organism>
<dbReference type="AlphaFoldDB" id="V2WC47"/>
<dbReference type="EMBL" id="AWSO01001304">
    <property type="protein sequence ID" value="ESK84413.1"/>
    <property type="molecule type" value="Genomic_DNA"/>
</dbReference>
<dbReference type="KEGG" id="mrr:Moror_11070"/>
<protein>
    <submittedName>
        <fullName evidence="1">Uncharacterized protein</fullName>
    </submittedName>
</protein>
<evidence type="ECO:0000313" key="1">
    <source>
        <dbReference type="EMBL" id="ESK84413.1"/>
    </source>
</evidence>
<dbReference type="HOGENOM" id="CLU_1240421_0_0_1"/>
<comment type="caution">
    <text evidence="1">The sequence shown here is derived from an EMBL/GenBank/DDBJ whole genome shotgun (WGS) entry which is preliminary data.</text>
</comment>
<dbReference type="Proteomes" id="UP000017559">
    <property type="component" value="Unassembled WGS sequence"/>
</dbReference>